<accession>A0A918V2N0</accession>
<protein>
    <submittedName>
        <fullName evidence="2">Acyl-CoA dehydrogenase</fullName>
    </submittedName>
</protein>
<proteinExistence type="predicted"/>
<dbReference type="InterPro" id="IPR036250">
    <property type="entry name" value="AcylCo_DH-like_C"/>
</dbReference>
<evidence type="ECO:0000256" key="1">
    <source>
        <dbReference type="SAM" id="MobiDB-lite"/>
    </source>
</evidence>
<evidence type="ECO:0000313" key="2">
    <source>
        <dbReference type="EMBL" id="GGZ63192.1"/>
    </source>
</evidence>
<evidence type="ECO:0000313" key="3">
    <source>
        <dbReference type="Proteomes" id="UP000634660"/>
    </source>
</evidence>
<name>A0A918V2N0_9ACTN</name>
<dbReference type="SUPFAM" id="SSF56645">
    <property type="entry name" value="Acyl-CoA dehydrogenase NM domain-like"/>
    <property type="match status" value="1"/>
</dbReference>
<dbReference type="InterPro" id="IPR009100">
    <property type="entry name" value="AcylCoA_DH/oxidase_NM_dom_sf"/>
</dbReference>
<dbReference type="GO" id="GO:0016627">
    <property type="term" value="F:oxidoreductase activity, acting on the CH-CH group of donors"/>
    <property type="evidence" value="ECO:0007669"/>
    <property type="project" value="InterPro"/>
</dbReference>
<reference evidence="2" key="1">
    <citation type="journal article" date="2014" name="Int. J. Syst. Evol. Microbiol.">
        <title>Complete genome sequence of Corynebacterium casei LMG S-19264T (=DSM 44701T), isolated from a smear-ripened cheese.</title>
        <authorList>
            <consortium name="US DOE Joint Genome Institute (JGI-PGF)"/>
            <person name="Walter F."/>
            <person name="Albersmeier A."/>
            <person name="Kalinowski J."/>
            <person name="Ruckert C."/>
        </authorList>
    </citation>
    <scope>NUCLEOTIDE SEQUENCE</scope>
    <source>
        <strain evidence="2">JCM 4834</strain>
    </source>
</reference>
<dbReference type="AlphaFoldDB" id="A0A918V2N0"/>
<sequence length="354" mass="36647">MHGTAYGARSSARPSHGPGRAAWMDEVREEAAADFAQCVADLASGALDLPLPGGGRTADRFRALASVARRDLSLVRLVEGHADALAILAELGGPEAGPRERWGVWAAEPPGQGLTASRGDRGWVLDGLKRYCSGAHSCTRALVTATAEDGRRLFAVTTGAAPGAGPGAGRCRPVEGSWQALGMAASDSADVVFEDVPAVPVGGVEAYVDRPGFQHGGIGVAACWYGGARAVADLLGRTAARRGPDPLTDAHLGAVDMRLHAAAAVLARAAAEIDADPGDAGGTARRRSLRVRAFVESVCADVLTHVGRATGAEPLCHDPSHTRHATDLAVYVRQHHGERNLAELGRLVAGTDQR</sequence>
<dbReference type="SUPFAM" id="SSF47203">
    <property type="entry name" value="Acyl-CoA dehydrogenase C-terminal domain-like"/>
    <property type="match status" value="1"/>
</dbReference>
<dbReference type="InterPro" id="IPR046373">
    <property type="entry name" value="Acyl-CoA_Oxase/DH_mid-dom_sf"/>
</dbReference>
<dbReference type="Proteomes" id="UP000634660">
    <property type="component" value="Unassembled WGS sequence"/>
</dbReference>
<organism evidence="2 3">
    <name type="scientific">Streptomyces subrutilus</name>
    <dbReference type="NCBI Taxonomy" id="36818"/>
    <lineage>
        <taxon>Bacteria</taxon>
        <taxon>Bacillati</taxon>
        <taxon>Actinomycetota</taxon>
        <taxon>Actinomycetes</taxon>
        <taxon>Kitasatosporales</taxon>
        <taxon>Streptomycetaceae</taxon>
        <taxon>Streptomyces</taxon>
    </lineage>
</organism>
<dbReference type="Gene3D" id="2.40.110.10">
    <property type="entry name" value="Butyryl-CoA Dehydrogenase, subunit A, domain 2"/>
    <property type="match status" value="1"/>
</dbReference>
<dbReference type="EMBL" id="BMVX01000007">
    <property type="protein sequence ID" value="GGZ63192.1"/>
    <property type="molecule type" value="Genomic_DNA"/>
</dbReference>
<feature type="region of interest" description="Disordered" evidence="1">
    <location>
        <begin position="1"/>
        <end position="20"/>
    </location>
</feature>
<reference evidence="2" key="2">
    <citation type="submission" date="2020-09" db="EMBL/GenBank/DDBJ databases">
        <authorList>
            <person name="Sun Q."/>
            <person name="Ohkuma M."/>
        </authorList>
    </citation>
    <scope>NUCLEOTIDE SEQUENCE</scope>
    <source>
        <strain evidence="2">JCM 4834</strain>
    </source>
</reference>
<dbReference type="Gene3D" id="1.20.140.10">
    <property type="entry name" value="Butyryl-CoA Dehydrogenase, subunit A, domain 3"/>
    <property type="match status" value="1"/>
</dbReference>
<comment type="caution">
    <text evidence="2">The sequence shown here is derived from an EMBL/GenBank/DDBJ whole genome shotgun (WGS) entry which is preliminary data.</text>
</comment>
<gene>
    <name evidence="2" type="ORF">GCM10010371_23430</name>
</gene>